<evidence type="ECO:0000256" key="1">
    <source>
        <dbReference type="SAM" id="Phobius"/>
    </source>
</evidence>
<keyword evidence="1" id="KW-0812">Transmembrane</keyword>
<keyword evidence="3" id="KW-1185">Reference proteome</keyword>
<feature type="transmembrane region" description="Helical" evidence="1">
    <location>
        <begin position="125"/>
        <end position="144"/>
    </location>
</feature>
<dbReference type="InterPro" id="IPR010699">
    <property type="entry name" value="DUF1275"/>
</dbReference>
<dbReference type="Proteomes" id="UP000253741">
    <property type="component" value="Unassembled WGS sequence"/>
</dbReference>
<gene>
    <name evidence="2" type="ORF">DVH02_08995</name>
</gene>
<dbReference type="PANTHER" id="PTHR37488:SF2">
    <property type="entry name" value="DUF1275 DOMAIN-CONTAINING PROTEIN"/>
    <property type="match status" value="1"/>
</dbReference>
<reference evidence="2 3" key="1">
    <citation type="submission" date="2018-07" db="EMBL/GenBank/DDBJ databases">
        <title>Streptomyces species from bats.</title>
        <authorList>
            <person name="Dunlap C."/>
        </authorList>
    </citation>
    <scope>NUCLEOTIDE SEQUENCE [LARGE SCALE GENOMIC DNA]</scope>
    <source>
        <strain evidence="2 3">AC230</strain>
    </source>
</reference>
<dbReference type="PANTHER" id="PTHR37488">
    <property type="entry name" value="DUF1275 DOMAIN-CONTAINING PROTEIN"/>
    <property type="match status" value="1"/>
</dbReference>
<sequence length="234" mass="23779">MFRLAEELPVARRWAVGALLVMTFATGLVDAVSFLRLGHVFVANMTGNVVFLGFSLARGTGLPVLAPIVAMTAFVLGAFGGGRLSKAFGDRPRHWIGGAFAVQAAGLALTSVLLATGTPRPEGRWVLLVIALLGACSGLQNATVRLLAPRDLTTTVLTQTLTALTAESVLGAGTGARPQRRIASVLAMFAGAAAGALLLQVTSAGVVALASVLVAGAACVFALAPGERPVPAAR</sequence>
<comment type="caution">
    <text evidence="2">The sequence shown here is derived from an EMBL/GenBank/DDBJ whole genome shotgun (WGS) entry which is preliminary data.</text>
</comment>
<dbReference type="AlphaFoldDB" id="A0A370BDW2"/>
<name>A0A370BDW2_9ACTN</name>
<keyword evidence="1" id="KW-1133">Transmembrane helix</keyword>
<feature type="transmembrane region" description="Helical" evidence="1">
    <location>
        <begin position="182"/>
        <end position="199"/>
    </location>
</feature>
<protein>
    <submittedName>
        <fullName evidence="2">DUF1275 domain-containing protein</fullName>
    </submittedName>
</protein>
<feature type="transmembrane region" description="Helical" evidence="1">
    <location>
        <begin position="64"/>
        <end position="82"/>
    </location>
</feature>
<dbReference type="EMBL" id="QQNA01000057">
    <property type="protein sequence ID" value="RDG38434.1"/>
    <property type="molecule type" value="Genomic_DNA"/>
</dbReference>
<evidence type="ECO:0000313" key="3">
    <source>
        <dbReference type="Proteomes" id="UP000253741"/>
    </source>
</evidence>
<feature type="transmembrane region" description="Helical" evidence="1">
    <location>
        <begin position="94"/>
        <end position="113"/>
    </location>
</feature>
<accession>A0A370BDW2</accession>
<keyword evidence="1" id="KW-0472">Membrane</keyword>
<feature type="transmembrane region" description="Helical" evidence="1">
    <location>
        <begin position="205"/>
        <end position="224"/>
    </location>
</feature>
<proteinExistence type="predicted"/>
<evidence type="ECO:0000313" key="2">
    <source>
        <dbReference type="EMBL" id="RDG38434.1"/>
    </source>
</evidence>
<organism evidence="2 3">
    <name type="scientific">Streptomyces corynorhini</name>
    <dbReference type="NCBI Taxonomy" id="2282652"/>
    <lineage>
        <taxon>Bacteria</taxon>
        <taxon>Bacillati</taxon>
        <taxon>Actinomycetota</taxon>
        <taxon>Actinomycetes</taxon>
        <taxon>Kitasatosporales</taxon>
        <taxon>Streptomycetaceae</taxon>
        <taxon>Streptomyces</taxon>
    </lineage>
</organism>
<feature type="transmembrane region" description="Helical" evidence="1">
    <location>
        <begin position="14"/>
        <end position="33"/>
    </location>
</feature>
<dbReference type="Pfam" id="PF06912">
    <property type="entry name" value="DUF1275"/>
    <property type="match status" value="1"/>
</dbReference>